<feature type="region of interest" description="Disordered" evidence="1">
    <location>
        <begin position="68"/>
        <end position="92"/>
    </location>
</feature>
<dbReference type="EMBL" id="BPLQ01011427">
    <property type="protein sequence ID" value="GIY57846.1"/>
    <property type="molecule type" value="Genomic_DNA"/>
</dbReference>
<proteinExistence type="predicted"/>
<reference evidence="2 3" key="1">
    <citation type="submission" date="2021-06" db="EMBL/GenBank/DDBJ databases">
        <title>Caerostris darwini draft genome.</title>
        <authorList>
            <person name="Kono N."/>
            <person name="Arakawa K."/>
        </authorList>
    </citation>
    <scope>NUCLEOTIDE SEQUENCE [LARGE SCALE GENOMIC DNA]</scope>
</reference>
<dbReference type="Proteomes" id="UP001054837">
    <property type="component" value="Unassembled WGS sequence"/>
</dbReference>
<feature type="compositionally biased region" description="Polar residues" evidence="1">
    <location>
        <begin position="26"/>
        <end position="45"/>
    </location>
</feature>
<dbReference type="AlphaFoldDB" id="A0AAV4UJA8"/>
<evidence type="ECO:0000313" key="3">
    <source>
        <dbReference type="Proteomes" id="UP001054837"/>
    </source>
</evidence>
<feature type="region of interest" description="Disordered" evidence="1">
    <location>
        <begin position="23"/>
        <end position="54"/>
    </location>
</feature>
<evidence type="ECO:0000256" key="1">
    <source>
        <dbReference type="SAM" id="MobiDB-lite"/>
    </source>
</evidence>
<name>A0AAV4UJA8_9ARAC</name>
<keyword evidence="3" id="KW-1185">Reference proteome</keyword>
<protein>
    <submittedName>
        <fullName evidence="2">Uncharacterized protein</fullName>
    </submittedName>
</protein>
<sequence>MTTREFALETKQKTMQFEKPYLNKPLTLNPNRQSITGHPQHNTKATLRKGESQIMGKVNTEIRRAFDWSIRKQSRDRRRESKGRAGAGNSSR</sequence>
<gene>
    <name evidence="2" type="ORF">CDAR_316601</name>
</gene>
<accession>A0AAV4UJA8</accession>
<evidence type="ECO:0000313" key="2">
    <source>
        <dbReference type="EMBL" id="GIY57846.1"/>
    </source>
</evidence>
<comment type="caution">
    <text evidence="2">The sequence shown here is derived from an EMBL/GenBank/DDBJ whole genome shotgun (WGS) entry which is preliminary data.</text>
</comment>
<organism evidence="2 3">
    <name type="scientific">Caerostris darwini</name>
    <dbReference type="NCBI Taxonomy" id="1538125"/>
    <lineage>
        <taxon>Eukaryota</taxon>
        <taxon>Metazoa</taxon>
        <taxon>Ecdysozoa</taxon>
        <taxon>Arthropoda</taxon>
        <taxon>Chelicerata</taxon>
        <taxon>Arachnida</taxon>
        <taxon>Araneae</taxon>
        <taxon>Araneomorphae</taxon>
        <taxon>Entelegynae</taxon>
        <taxon>Araneoidea</taxon>
        <taxon>Araneidae</taxon>
        <taxon>Caerostris</taxon>
    </lineage>
</organism>